<reference evidence="2" key="2">
    <citation type="submission" date="2020-05" db="UniProtKB">
        <authorList>
            <consortium name="EnsemblMetazoa"/>
        </authorList>
    </citation>
    <scope>IDENTIFICATION</scope>
    <source>
        <strain evidence="2">A-37</strain>
    </source>
</reference>
<evidence type="ECO:0000313" key="3">
    <source>
        <dbReference type="Proteomes" id="UP000075883"/>
    </source>
</evidence>
<organism evidence="2 3">
    <name type="scientific">Anopheles culicifacies</name>
    <dbReference type="NCBI Taxonomy" id="139723"/>
    <lineage>
        <taxon>Eukaryota</taxon>
        <taxon>Metazoa</taxon>
        <taxon>Ecdysozoa</taxon>
        <taxon>Arthropoda</taxon>
        <taxon>Hexapoda</taxon>
        <taxon>Insecta</taxon>
        <taxon>Pterygota</taxon>
        <taxon>Neoptera</taxon>
        <taxon>Endopterygota</taxon>
        <taxon>Diptera</taxon>
        <taxon>Nematocera</taxon>
        <taxon>Culicoidea</taxon>
        <taxon>Culicidae</taxon>
        <taxon>Anophelinae</taxon>
        <taxon>Anopheles</taxon>
        <taxon>culicifacies species complex</taxon>
    </lineage>
</organism>
<proteinExistence type="predicted"/>
<keyword evidence="1" id="KW-1133">Transmembrane helix</keyword>
<sequence length="105" mass="11175">MIDHRLHDVLQSFFSFWYIIGIPPSGPLLALTLLIISPADDPNGPSGILGGCTGMAVRFLRCLLLDCDCDTVSAFNCRSMEAGMRRWSGGAGSGGVVGGGYIWKP</sequence>
<keyword evidence="1" id="KW-0812">Transmembrane</keyword>
<evidence type="ECO:0000313" key="2">
    <source>
        <dbReference type="EnsemblMetazoa" id="ACUA014129-PA"/>
    </source>
</evidence>
<dbReference type="EnsemblMetazoa" id="ACUA014129-RA">
    <property type="protein sequence ID" value="ACUA014129-PA"/>
    <property type="gene ID" value="ACUA014129"/>
</dbReference>
<reference evidence="3" key="1">
    <citation type="submission" date="2013-09" db="EMBL/GenBank/DDBJ databases">
        <title>The Genome Sequence of Anopheles culicifacies species A.</title>
        <authorList>
            <consortium name="The Broad Institute Genomics Platform"/>
            <person name="Neafsey D.E."/>
            <person name="Besansky N."/>
            <person name="Howell P."/>
            <person name="Walton C."/>
            <person name="Young S.K."/>
            <person name="Zeng Q."/>
            <person name="Gargeya S."/>
            <person name="Fitzgerald M."/>
            <person name="Haas B."/>
            <person name="Abouelleil A."/>
            <person name="Allen A.W."/>
            <person name="Alvarado L."/>
            <person name="Arachchi H.M."/>
            <person name="Berlin A.M."/>
            <person name="Chapman S.B."/>
            <person name="Gainer-Dewar J."/>
            <person name="Goldberg J."/>
            <person name="Griggs A."/>
            <person name="Gujja S."/>
            <person name="Hansen M."/>
            <person name="Howarth C."/>
            <person name="Imamovic A."/>
            <person name="Ireland A."/>
            <person name="Larimer J."/>
            <person name="McCowan C."/>
            <person name="Murphy C."/>
            <person name="Pearson M."/>
            <person name="Poon T.W."/>
            <person name="Priest M."/>
            <person name="Roberts A."/>
            <person name="Saif S."/>
            <person name="Shea T."/>
            <person name="Sisk P."/>
            <person name="Sykes S."/>
            <person name="Wortman J."/>
            <person name="Nusbaum C."/>
            <person name="Birren B."/>
        </authorList>
    </citation>
    <scope>NUCLEOTIDE SEQUENCE [LARGE SCALE GENOMIC DNA]</scope>
    <source>
        <strain evidence="3">A-37</strain>
    </source>
</reference>
<accession>A0A182MBD7</accession>
<dbReference type="EMBL" id="AXCM01004922">
    <property type="status" value="NOT_ANNOTATED_CDS"/>
    <property type="molecule type" value="Genomic_DNA"/>
</dbReference>
<keyword evidence="1" id="KW-0472">Membrane</keyword>
<dbReference type="AlphaFoldDB" id="A0A182MBD7"/>
<keyword evidence="3" id="KW-1185">Reference proteome</keyword>
<evidence type="ECO:0000256" key="1">
    <source>
        <dbReference type="SAM" id="Phobius"/>
    </source>
</evidence>
<feature type="transmembrane region" description="Helical" evidence="1">
    <location>
        <begin position="16"/>
        <end position="36"/>
    </location>
</feature>
<protein>
    <submittedName>
        <fullName evidence="2">Uncharacterized protein</fullName>
    </submittedName>
</protein>
<dbReference type="VEuPathDB" id="VectorBase:ACUA014129"/>
<dbReference type="Proteomes" id="UP000075883">
    <property type="component" value="Unassembled WGS sequence"/>
</dbReference>
<name>A0A182MBD7_9DIPT</name>